<evidence type="ECO:0000313" key="5">
    <source>
        <dbReference type="EMBL" id="EDM28730.1"/>
    </source>
</evidence>
<reference evidence="5 6" key="1">
    <citation type="journal article" date="2010" name="J. Bacteriol.">
        <title>Genome sequence of Lentisphaera araneosa HTCC2155T, the type species of the order Lentisphaerales in the phylum Lentisphaerae.</title>
        <authorList>
            <person name="Thrash J.C."/>
            <person name="Cho J.C."/>
            <person name="Vergin K.L."/>
            <person name="Morris R.M."/>
            <person name="Giovannoni S.J."/>
        </authorList>
    </citation>
    <scope>NUCLEOTIDE SEQUENCE [LARGE SCALE GENOMIC DNA]</scope>
    <source>
        <strain evidence="5 6">HTCC2155</strain>
    </source>
</reference>
<dbReference type="SMART" id="SM00345">
    <property type="entry name" value="HTH_GNTR"/>
    <property type="match status" value="1"/>
</dbReference>
<proteinExistence type="predicted"/>
<protein>
    <submittedName>
        <fullName evidence="5">Arabinose operon transcriptional repressor</fullName>
    </submittedName>
</protein>
<dbReference type="Gene3D" id="3.40.50.2300">
    <property type="match status" value="2"/>
</dbReference>
<dbReference type="InterPro" id="IPR046335">
    <property type="entry name" value="LacI/GalR-like_sensor"/>
</dbReference>
<dbReference type="InterPro" id="IPR036388">
    <property type="entry name" value="WH-like_DNA-bd_sf"/>
</dbReference>
<name>A6DI76_9BACT</name>
<dbReference type="SUPFAM" id="SSF46785">
    <property type="entry name" value="Winged helix' DNA-binding domain"/>
    <property type="match status" value="1"/>
</dbReference>
<dbReference type="InterPro" id="IPR000524">
    <property type="entry name" value="Tscrpt_reg_HTH_GntR"/>
</dbReference>
<organism evidence="5 6">
    <name type="scientific">Lentisphaera araneosa HTCC2155</name>
    <dbReference type="NCBI Taxonomy" id="313628"/>
    <lineage>
        <taxon>Bacteria</taxon>
        <taxon>Pseudomonadati</taxon>
        <taxon>Lentisphaerota</taxon>
        <taxon>Lentisphaeria</taxon>
        <taxon>Lentisphaerales</taxon>
        <taxon>Lentisphaeraceae</taxon>
        <taxon>Lentisphaera</taxon>
    </lineage>
</organism>
<dbReference type="PANTHER" id="PTHR30146">
    <property type="entry name" value="LACI-RELATED TRANSCRIPTIONAL REPRESSOR"/>
    <property type="match status" value="1"/>
</dbReference>
<dbReference type="GO" id="GO:0000976">
    <property type="term" value="F:transcription cis-regulatory region binding"/>
    <property type="evidence" value="ECO:0007669"/>
    <property type="project" value="TreeGrafter"/>
</dbReference>
<dbReference type="Proteomes" id="UP000004947">
    <property type="component" value="Unassembled WGS sequence"/>
</dbReference>
<keyword evidence="2" id="KW-0238">DNA-binding</keyword>
<dbReference type="STRING" id="313628.LNTAR_09174"/>
<dbReference type="GO" id="GO:0003700">
    <property type="term" value="F:DNA-binding transcription factor activity"/>
    <property type="evidence" value="ECO:0007669"/>
    <property type="project" value="InterPro"/>
</dbReference>
<evidence type="ECO:0000256" key="3">
    <source>
        <dbReference type="ARBA" id="ARBA00023163"/>
    </source>
</evidence>
<keyword evidence="3" id="KW-0804">Transcription</keyword>
<dbReference type="eggNOG" id="COG1609">
    <property type="taxonomic scope" value="Bacteria"/>
</dbReference>
<sequence length="342" mass="38562">MPGYKEIAQTMEQEIKDGKYEERLPTIDGLCDIYKVSRVTMQRAIGVLKKREVVNTSPKRGISVTRLKRPRSHVLGAVLHTKYGSPLHEQLIEGMYHEAEKFNEVVAVSAGTLGNVKKEVTQIKQLLEKQKVDGFVIWPSWNDGKVSPGVKYLIDEEIPFVVVPDDFQHQYRNCNLVTNRNDTGSSEVMTHLLGSSYKNILFVTKSNGIAPSFTEKRYEQYKKSLGLANLKSYPMMTCKALAKKRKVFDGIDAIFCDTDECAIELVKICLQKGVSIPGDIALVGYDNTKIAHKLDITSIEQHFGNLGRLAIDVLIRDINGELIEKEHHTVQSELIIRNSSKR</sequence>
<feature type="domain" description="HTH gntR-type" evidence="4">
    <location>
        <begin position="7"/>
        <end position="64"/>
    </location>
</feature>
<dbReference type="AlphaFoldDB" id="A6DI76"/>
<dbReference type="EMBL" id="ABCK01000004">
    <property type="protein sequence ID" value="EDM28730.1"/>
    <property type="molecule type" value="Genomic_DNA"/>
</dbReference>
<gene>
    <name evidence="5" type="ORF">LNTAR_09174</name>
</gene>
<dbReference type="InterPro" id="IPR028082">
    <property type="entry name" value="Peripla_BP_I"/>
</dbReference>
<dbReference type="CDD" id="cd06267">
    <property type="entry name" value="PBP1_LacI_sugar_binding-like"/>
    <property type="match status" value="1"/>
</dbReference>
<evidence type="ECO:0000256" key="2">
    <source>
        <dbReference type="ARBA" id="ARBA00023125"/>
    </source>
</evidence>
<dbReference type="Pfam" id="PF13377">
    <property type="entry name" value="Peripla_BP_3"/>
    <property type="match status" value="1"/>
</dbReference>
<keyword evidence="1" id="KW-0805">Transcription regulation</keyword>
<comment type="caution">
    <text evidence="5">The sequence shown here is derived from an EMBL/GenBank/DDBJ whole genome shotgun (WGS) entry which is preliminary data.</text>
</comment>
<dbReference type="Gene3D" id="1.10.10.10">
    <property type="entry name" value="Winged helix-like DNA-binding domain superfamily/Winged helix DNA-binding domain"/>
    <property type="match status" value="1"/>
</dbReference>
<evidence type="ECO:0000313" key="6">
    <source>
        <dbReference type="Proteomes" id="UP000004947"/>
    </source>
</evidence>
<evidence type="ECO:0000256" key="1">
    <source>
        <dbReference type="ARBA" id="ARBA00023015"/>
    </source>
</evidence>
<dbReference type="InterPro" id="IPR036390">
    <property type="entry name" value="WH_DNA-bd_sf"/>
</dbReference>
<dbReference type="PANTHER" id="PTHR30146:SF109">
    <property type="entry name" value="HTH-TYPE TRANSCRIPTIONAL REGULATOR GALS"/>
    <property type="match status" value="1"/>
</dbReference>
<keyword evidence="6" id="KW-1185">Reference proteome</keyword>
<dbReference type="SUPFAM" id="SSF53822">
    <property type="entry name" value="Periplasmic binding protein-like I"/>
    <property type="match status" value="1"/>
</dbReference>
<dbReference type="RefSeq" id="WP_007277607.1">
    <property type="nucleotide sequence ID" value="NZ_ABCK01000004.1"/>
</dbReference>
<evidence type="ECO:0000259" key="4">
    <source>
        <dbReference type="SMART" id="SM00345"/>
    </source>
</evidence>
<dbReference type="Pfam" id="PF00392">
    <property type="entry name" value="GntR"/>
    <property type="match status" value="1"/>
</dbReference>
<dbReference type="OrthoDB" id="9813468at2"/>
<accession>A6DI76</accession>